<proteinExistence type="predicted"/>
<feature type="compositionally biased region" description="Pro residues" evidence="1">
    <location>
        <begin position="117"/>
        <end position="139"/>
    </location>
</feature>
<protein>
    <submittedName>
        <fullName evidence="2">Uncharacterized protein</fullName>
    </submittedName>
</protein>
<organism evidence="2 3">
    <name type="scientific">Hortaea werneckii</name>
    <name type="common">Black yeast</name>
    <name type="synonym">Cladosporium werneckii</name>
    <dbReference type="NCBI Taxonomy" id="91943"/>
    <lineage>
        <taxon>Eukaryota</taxon>
        <taxon>Fungi</taxon>
        <taxon>Dikarya</taxon>
        <taxon>Ascomycota</taxon>
        <taxon>Pezizomycotina</taxon>
        <taxon>Dothideomycetes</taxon>
        <taxon>Dothideomycetidae</taxon>
        <taxon>Mycosphaerellales</taxon>
        <taxon>Teratosphaeriaceae</taxon>
        <taxon>Hortaea</taxon>
    </lineage>
</organism>
<feature type="compositionally biased region" description="Basic and acidic residues" evidence="1">
    <location>
        <begin position="67"/>
        <end position="97"/>
    </location>
</feature>
<dbReference type="Proteomes" id="UP000270230">
    <property type="component" value="Unassembled WGS sequence"/>
</dbReference>
<reference evidence="2 3" key="1">
    <citation type="journal article" date="2018" name="BMC Genomics">
        <title>Genomic evidence for intraspecific hybridization in a clonal and extremely halotolerant yeast.</title>
        <authorList>
            <person name="Gostincar C."/>
            <person name="Stajich J.E."/>
            <person name="Zupancic J."/>
            <person name="Zalar P."/>
            <person name="Gunde-Cimerman N."/>
        </authorList>
    </citation>
    <scope>NUCLEOTIDE SEQUENCE [LARGE SCALE GENOMIC DNA]</scope>
    <source>
        <strain evidence="2 3">EXF-151</strain>
    </source>
</reference>
<comment type="caution">
    <text evidence="2">The sequence shown here is derived from an EMBL/GenBank/DDBJ whole genome shotgun (WGS) entry which is preliminary data.</text>
</comment>
<name>A0A3M7D7M3_HORWE</name>
<feature type="region of interest" description="Disordered" evidence="1">
    <location>
        <begin position="1"/>
        <end position="203"/>
    </location>
</feature>
<dbReference type="AlphaFoldDB" id="A0A3M7D7M3"/>
<gene>
    <name evidence="2" type="ORF">D0865_01612</name>
</gene>
<evidence type="ECO:0000313" key="2">
    <source>
        <dbReference type="EMBL" id="RMY60279.1"/>
    </source>
</evidence>
<accession>A0A3M7D7M3</accession>
<evidence type="ECO:0000256" key="1">
    <source>
        <dbReference type="SAM" id="MobiDB-lite"/>
    </source>
</evidence>
<dbReference type="OrthoDB" id="3634152at2759"/>
<feature type="compositionally biased region" description="Polar residues" evidence="1">
    <location>
        <begin position="140"/>
        <end position="149"/>
    </location>
</feature>
<dbReference type="EMBL" id="QWIN01000069">
    <property type="protein sequence ID" value="RMY60279.1"/>
    <property type="molecule type" value="Genomic_DNA"/>
</dbReference>
<sequence>MQRSRSAPAGKCCSRIEPQTTPPPWERQDVVPVPFMDASSPSLSDTEHRALPDLWAQPRISPPGPPHIDEDRKTPVSDDEKTCSSTETNRKQWDQDHGPWISDFQSPAPYETQVYIPQPPKTAPPPQKQVGPKAPPSPPETLSNSSSFSCPAGTAGQTPPVPIVPFPGTMSNRSRENGKVRARSSNGGRIASKHSRSDSANFGTRFKTAFRGMFTRSPIDESQLERIEDKHWTEEY</sequence>
<evidence type="ECO:0000313" key="3">
    <source>
        <dbReference type="Proteomes" id="UP000270230"/>
    </source>
</evidence>